<gene>
    <name evidence="3" type="ORF">PR001_g8221</name>
    <name evidence="2" type="ORF">PR002_g8997</name>
</gene>
<evidence type="ECO:0000313" key="4">
    <source>
        <dbReference type="Proteomes" id="UP000429607"/>
    </source>
</evidence>
<evidence type="ECO:0000313" key="2">
    <source>
        <dbReference type="EMBL" id="KAE9032830.1"/>
    </source>
</evidence>
<evidence type="ECO:0000256" key="1">
    <source>
        <dbReference type="SAM" id="MobiDB-lite"/>
    </source>
</evidence>
<reference evidence="4 5" key="1">
    <citation type="submission" date="2018-09" db="EMBL/GenBank/DDBJ databases">
        <title>Genomic investigation of the strawberry pathogen Phytophthora fragariae indicates pathogenicity is determined by transcriptional variation in three key races.</title>
        <authorList>
            <person name="Adams T.M."/>
            <person name="Armitage A.D."/>
            <person name="Sobczyk M.K."/>
            <person name="Bates H.J."/>
            <person name="Dunwell J.M."/>
            <person name="Nellist C.F."/>
            <person name="Harrison R.J."/>
        </authorList>
    </citation>
    <scope>NUCLEOTIDE SEQUENCE [LARGE SCALE GENOMIC DNA]</scope>
    <source>
        <strain evidence="3 4">SCRP249</strain>
        <strain evidence="2 5">SCRP324</strain>
    </source>
</reference>
<dbReference type="OrthoDB" id="108444at2759"/>
<protein>
    <submittedName>
        <fullName evidence="3">Uncharacterized protein</fullName>
    </submittedName>
</protein>
<evidence type="ECO:0000313" key="3">
    <source>
        <dbReference type="EMBL" id="KAE9037826.1"/>
    </source>
</evidence>
<dbReference type="AlphaFoldDB" id="A0A6A3N2D2"/>
<proteinExistence type="predicted"/>
<dbReference type="Proteomes" id="UP000435112">
    <property type="component" value="Unassembled WGS sequence"/>
</dbReference>
<comment type="caution">
    <text evidence="3">The sequence shown here is derived from an EMBL/GenBank/DDBJ whole genome shotgun (WGS) entry which is preliminary data.</text>
</comment>
<name>A0A6A3N2D2_9STRA</name>
<evidence type="ECO:0000313" key="5">
    <source>
        <dbReference type="Proteomes" id="UP000435112"/>
    </source>
</evidence>
<dbReference type="Proteomes" id="UP000429607">
    <property type="component" value="Unassembled WGS sequence"/>
</dbReference>
<feature type="compositionally biased region" description="Acidic residues" evidence="1">
    <location>
        <begin position="84"/>
        <end position="101"/>
    </location>
</feature>
<sequence length="425" mass="47374">MDKLLDIQLQLSRIAADVADPSHLKSASLSPVAVMTPVLIVIEQLLDEIRVSTRAIVAKALEHRQLEPRPTKRLRTDDFRVELQSEDVVDDESETETEDEATGYQVAEAEEMKQEENEDDANEADTVTGEAHCKPRESTLDPNAAAELEKQIKKCVKSYTNITRKAAELNDKADANQVGRAMSTIARWSSVSMTKLLKLIEGGGVPSVEVANDFCDATVMLPAITDRHRSERSMNHKWYSTVIQMIEQITAIAKINTQLPRCLSDLKLDTTLQQLKEQWATIEPDLLHKMEGYISRVKSQPGALESDRIGKTVGKLASLFRHDCRLSSRGRKPSTIPRTEECWTRFAQIGEVLAEWILLCEQATSKSKLPAQLPCFERKLRGFAKSNPGRVPASLLQASAVLRKFVQVNNRHKHGVGGSSEKDAV</sequence>
<organism evidence="3 4">
    <name type="scientific">Phytophthora rubi</name>
    <dbReference type="NCBI Taxonomy" id="129364"/>
    <lineage>
        <taxon>Eukaryota</taxon>
        <taxon>Sar</taxon>
        <taxon>Stramenopiles</taxon>
        <taxon>Oomycota</taxon>
        <taxon>Peronosporomycetes</taxon>
        <taxon>Peronosporales</taxon>
        <taxon>Peronosporaceae</taxon>
        <taxon>Phytophthora</taxon>
    </lineage>
</organism>
<dbReference type="EMBL" id="QXFU01000467">
    <property type="protein sequence ID" value="KAE9032830.1"/>
    <property type="molecule type" value="Genomic_DNA"/>
</dbReference>
<accession>A0A6A3N2D2</accession>
<feature type="region of interest" description="Disordered" evidence="1">
    <location>
        <begin position="83"/>
        <end position="142"/>
    </location>
</feature>
<dbReference type="EMBL" id="QXFV01000429">
    <property type="protein sequence ID" value="KAE9037826.1"/>
    <property type="molecule type" value="Genomic_DNA"/>
</dbReference>